<dbReference type="EMBL" id="CP067977">
    <property type="protein sequence ID" value="QQQ17821.1"/>
    <property type="molecule type" value="Genomic_DNA"/>
</dbReference>
<evidence type="ECO:0000313" key="3">
    <source>
        <dbReference type="Proteomes" id="UP000595448"/>
    </source>
</evidence>
<proteinExistence type="predicted"/>
<reference evidence="2 3" key="1">
    <citation type="submission" date="2021-01" db="EMBL/GenBank/DDBJ databases">
        <title>Brevundimonas vitis sp. nov., an bacterium isolated from grape (Vitis vinifera).</title>
        <authorList>
            <person name="Jiang L."/>
            <person name="Lee J."/>
        </authorList>
    </citation>
    <scope>NUCLEOTIDE SEQUENCE [LARGE SCALE GENOMIC DNA]</scope>
    <source>
        <strain evidence="2 3">GRTSA-9</strain>
    </source>
</reference>
<evidence type="ECO:0000256" key="1">
    <source>
        <dbReference type="SAM" id="MobiDB-lite"/>
    </source>
</evidence>
<evidence type="ECO:0000313" key="2">
    <source>
        <dbReference type="EMBL" id="QQQ17821.1"/>
    </source>
</evidence>
<dbReference type="RefSeq" id="WP_201102197.1">
    <property type="nucleotide sequence ID" value="NZ_CP067977.1"/>
</dbReference>
<dbReference type="Proteomes" id="UP000595448">
    <property type="component" value="Chromosome"/>
</dbReference>
<keyword evidence="3" id="KW-1185">Reference proteome</keyword>
<gene>
    <name evidence="2" type="ORF">JIP62_10830</name>
</gene>
<accession>A0ABX7BN98</accession>
<protein>
    <submittedName>
        <fullName evidence="2">Uncharacterized protein</fullName>
    </submittedName>
</protein>
<feature type="compositionally biased region" description="Pro residues" evidence="1">
    <location>
        <begin position="1"/>
        <end position="10"/>
    </location>
</feature>
<organism evidence="2 3">
    <name type="scientific">Brevundimonas vitisensis</name>
    <dbReference type="NCBI Taxonomy" id="2800818"/>
    <lineage>
        <taxon>Bacteria</taxon>
        <taxon>Pseudomonadati</taxon>
        <taxon>Pseudomonadota</taxon>
        <taxon>Alphaproteobacteria</taxon>
        <taxon>Caulobacterales</taxon>
        <taxon>Caulobacteraceae</taxon>
        <taxon>Brevundimonas</taxon>
    </lineage>
</organism>
<sequence>MAYPGGPAPHLPDSGLQPASTTGDGPPYAAAYESLTFPYLTRGRRELSVTLAAQPVFDLIAQRAVSRRVRRIIRHKGGERALLGRRTLEPVDLRRIDLLTLGHGLDLLRLNSEDSGVLPAFWRTAATSHGRFALLYAGLQHQSAPAMLLLEIMGGPEVAGVEALAEAIGHLQTERLNVILHVAPDADLIAGMDGTGAHCLAIDFAGVDQTGARGWEEATRLIAAARQAATQVLILNLRPESGPAAAAAGATHAVFAPMESLTV</sequence>
<name>A0ABX7BN98_9CAUL</name>
<feature type="region of interest" description="Disordered" evidence="1">
    <location>
        <begin position="1"/>
        <end position="27"/>
    </location>
</feature>